<dbReference type="Gene3D" id="1.10.287.850">
    <property type="entry name" value="HP0062-like domain"/>
    <property type="match status" value="1"/>
</dbReference>
<dbReference type="Pfam" id="PF00934">
    <property type="entry name" value="PE"/>
    <property type="match status" value="1"/>
</dbReference>
<dbReference type="InterPro" id="IPR000084">
    <property type="entry name" value="PE-PGRS_N"/>
</dbReference>
<dbReference type="RefSeq" id="WP_043647722.1">
    <property type="nucleotide sequence ID" value="NZ_JBIAMX010000003.1"/>
</dbReference>
<evidence type="ECO:0000259" key="1">
    <source>
        <dbReference type="Pfam" id="PF00934"/>
    </source>
</evidence>
<name>A0ABW6PJM0_9NOCA</name>
<protein>
    <submittedName>
        <fullName evidence="2">PE domain-containing protein</fullName>
    </submittedName>
</protein>
<reference evidence="2 3" key="1">
    <citation type="submission" date="2024-10" db="EMBL/GenBank/DDBJ databases">
        <title>The Natural Products Discovery Center: Release of the First 8490 Sequenced Strains for Exploring Actinobacteria Biosynthetic Diversity.</title>
        <authorList>
            <person name="Kalkreuter E."/>
            <person name="Kautsar S.A."/>
            <person name="Yang D."/>
            <person name="Bader C.D."/>
            <person name="Teijaro C.N."/>
            <person name="Fluegel L."/>
            <person name="Davis C.M."/>
            <person name="Simpson J.R."/>
            <person name="Lauterbach L."/>
            <person name="Steele A.D."/>
            <person name="Gui C."/>
            <person name="Meng S."/>
            <person name="Li G."/>
            <person name="Viehrig K."/>
            <person name="Ye F."/>
            <person name="Su P."/>
            <person name="Kiefer A.F."/>
            <person name="Nichols A."/>
            <person name="Cepeda A.J."/>
            <person name="Yan W."/>
            <person name="Fan B."/>
            <person name="Jiang Y."/>
            <person name="Adhikari A."/>
            <person name="Zheng C.-J."/>
            <person name="Schuster L."/>
            <person name="Cowan T.M."/>
            <person name="Smanski M.J."/>
            <person name="Chevrette M.G."/>
            <person name="De Carvalho L.P.S."/>
            <person name="Shen B."/>
        </authorList>
    </citation>
    <scope>NUCLEOTIDE SEQUENCE [LARGE SCALE GENOMIC DNA]</scope>
    <source>
        <strain evidence="2 3">NPDC004045</strain>
    </source>
</reference>
<gene>
    <name evidence="2" type="ORF">ACFYTF_07010</name>
</gene>
<comment type="caution">
    <text evidence="2">The sequence shown here is derived from an EMBL/GenBank/DDBJ whole genome shotgun (WGS) entry which is preliminary data.</text>
</comment>
<keyword evidence="3" id="KW-1185">Reference proteome</keyword>
<sequence length="103" mass="10482">MSNTFEFDAVAAGKAAGSLDALVDRLTGEIEAVSPALRIAPAGVDEVSGRAALTANDVAADFLAGADRGVHEMRKLAAGLRAQISEFDRMETDNSVGFGGSAA</sequence>
<feature type="domain" description="PE" evidence="1">
    <location>
        <begin position="12"/>
        <end position="94"/>
    </location>
</feature>
<organism evidence="2 3">
    <name type="scientific">Nocardia thailandica</name>
    <dbReference type="NCBI Taxonomy" id="257275"/>
    <lineage>
        <taxon>Bacteria</taxon>
        <taxon>Bacillati</taxon>
        <taxon>Actinomycetota</taxon>
        <taxon>Actinomycetes</taxon>
        <taxon>Mycobacteriales</taxon>
        <taxon>Nocardiaceae</taxon>
        <taxon>Nocardia</taxon>
    </lineage>
</organism>
<dbReference type="Proteomes" id="UP001601444">
    <property type="component" value="Unassembled WGS sequence"/>
</dbReference>
<dbReference type="EMBL" id="JBIAMX010000003">
    <property type="protein sequence ID" value="MFF0542570.1"/>
    <property type="molecule type" value="Genomic_DNA"/>
</dbReference>
<evidence type="ECO:0000313" key="2">
    <source>
        <dbReference type="EMBL" id="MFF0542570.1"/>
    </source>
</evidence>
<accession>A0ABW6PJM0</accession>
<evidence type="ECO:0000313" key="3">
    <source>
        <dbReference type="Proteomes" id="UP001601444"/>
    </source>
</evidence>
<proteinExistence type="predicted"/>